<dbReference type="SUPFAM" id="SSF53383">
    <property type="entry name" value="PLP-dependent transferases"/>
    <property type="match status" value="1"/>
</dbReference>
<evidence type="ECO:0000313" key="4">
    <source>
        <dbReference type="EMBL" id="WZN42229.1"/>
    </source>
</evidence>
<keyword evidence="3" id="KW-0663">Pyridoxal phosphate</keyword>
<evidence type="ECO:0000256" key="3">
    <source>
        <dbReference type="ARBA" id="ARBA00022898"/>
    </source>
</evidence>
<proteinExistence type="predicted"/>
<name>A0ABZ2YTR2_9BACT</name>
<dbReference type="Proteomes" id="UP001485459">
    <property type="component" value="Chromosome"/>
</dbReference>
<keyword evidence="2" id="KW-0808">Transferase</keyword>
<dbReference type="Gene3D" id="3.90.1150.10">
    <property type="entry name" value="Aspartate Aminotransferase, domain 1"/>
    <property type="match status" value="1"/>
</dbReference>
<reference evidence="5" key="1">
    <citation type="submission" date="2024-03" db="EMBL/GenBank/DDBJ databases">
        <title>Chitinophaga horti sp. nov., isolated from garden soil.</title>
        <authorList>
            <person name="Lee D.S."/>
            <person name="Han D.M."/>
            <person name="Baek J.H."/>
            <person name="Choi D.G."/>
            <person name="Jeon J.H."/>
            <person name="Jeon C.O."/>
        </authorList>
    </citation>
    <scope>NUCLEOTIDE SEQUENCE [LARGE SCALE GENOMIC DNA]</scope>
    <source>
        <strain evidence="5">GPA1</strain>
    </source>
</reference>
<dbReference type="InterPro" id="IPR015422">
    <property type="entry name" value="PyrdxlP-dep_Trfase_small"/>
</dbReference>
<evidence type="ECO:0008006" key="6">
    <source>
        <dbReference type="Google" id="ProtNLM"/>
    </source>
</evidence>
<evidence type="ECO:0000256" key="1">
    <source>
        <dbReference type="ARBA" id="ARBA00001933"/>
    </source>
</evidence>
<keyword evidence="5" id="KW-1185">Reference proteome</keyword>
<dbReference type="InterPro" id="IPR015421">
    <property type="entry name" value="PyrdxlP-dep_Trfase_major"/>
</dbReference>
<sequence length="352" mass="37945">MIKITDSMPGRTTVCDGRELLFFSGFSYLGMHTSPVFQTLLAEGQALFGSVYPSSRIGNLQLSLYEQLEHALAVHTGQQAAACFSSGYLSAQAAVTYAVGKGTPLYAPGTHPALQFPGAVAASGNWNDWLATTVDMLNREPDHTYVLISDAVDPLRGEVHDFSPLARLERKALVLIDDSHGLGILGANGEGIAATLPESTAARYLLTASLAKAYSLEGGLVTGHAADIAAIRRLPLFTASTPIIPANAYTWLKAEPAFAEARRLLRANITALERLTGAIDEVPNTHGLPMFVLDDPSENIYTWLLSHDTLISSFAYPDPQGDRINRIVLSALHTPDDLEMLAAQLVQYYDHP</sequence>
<gene>
    <name evidence="4" type="ORF">WJU16_04160</name>
</gene>
<dbReference type="Gene3D" id="3.40.640.10">
    <property type="entry name" value="Type I PLP-dependent aspartate aminotransferase-like (Major domain)"/>
    <property type="match status" value="1"/>
</dbReference>
<organism evidence="4 5">
    <name type="scientific">Chitinophaga pollutisoli</name>
    <dbReference type="NCBI Taxonomy" id="3133966"/>
    <lineage>
        <taxon>Bacteria</taxon>
        <taxon>Pseudomonadati</taxon>
        <taxon>Bacteroidota</taxon>
        <taxon>Chitinophagia</taxon>
        <taxon>Chitinophagales</taxon>
        <taxon>Chitinophagaceae</taxon>
        <taxon>Chitinophaga</taxon>
    </lineage>
</organism>
<dbReference type="InterPro" id="IPR015424">
    <property type="entry name" value="PyrdxlP-dep_Trfase"/>
</dbReference>
<dbReference type="EMBL" id="CP149822">
    <property type="protein sequence ID" value="WZN42229.1"/>
    <property type="molecule type" value="Genomic_DNA"/>
</dbReference>
<dbReference type="PANTHER" id="PTHR13693">
    <property type="entry name" value="CLASS II AMINOTRANSFERASE/8-AMINO-7-OXONONANOATE SYNTHASE"/>
    <property type="match status" value="1"/>
</dbReference>
<protein>
    <recommendedName>
        <fullName evidence="6">7-keto-8-aminopelargonate synthetase-like enzyme</fullName>
    </recommendedName>
</protein>
<dbReference type="PANTHER" id="PTHR13693:SF100">
    <property type="entry name" value="8-AMINO-7-OXONONANOATE SYNTHASE"/>
    <property type="match status" value="1"/>
</dbReference>
<dbReference type="InterPro" id="IPR050087">
    <property type="entry name" value="AON_synthase_class-II"/>
</dbReference>
<dbReference type="RefSeq" id="WP_341837064.1">
    <property type="nucleotide sequence ID" value="NZ_CP149822.1"/>
</dbReference>
<evidence type="ECO:0000313" key="5">
    <source>
        <dbReference type="Proteomes" id="UP001485459"/>
    </source>
</evidence>
<evidence type="ECO:0000256" key="2">
    <source>
        <dbReference type="ARBA" id="ARBA00022679"/>
    </source>
</evidence>
<accession>A0ABZ2YTR2</accession>
<comment type="cofactor">
    <cofactor evidence="1">
        <name>pyridoxal 5'-phosphate</name>
        <dbReference type="ChEBI" id="CHEBI:597326"/>
    </cofactor>
</comment>